<feature type="domain" description="SnoaL-like" evidence="8">
    <location>
        <begin position="199"/>
        <end position="294"/>
    </location>
</feature>
<dbReference type="Gene3D" id="1.10.10.10">
    <property type="entry name" value="Winged helix-like DNA-binding domain superfamily/Winged helix DNA-binding domain"/>
    <property type="match status" value="1"/>
</dbReference>
<dbReference type="AlphaFoldDB" id="U5WDF4"/>
<dbReference type="GO" id="GO:0003899">
    <property type="term" value="F:DNA-directed RNA polymerase activity"/>
    <property type="evidence" value="ECO:0007669"/>
    <property type="project" value="UniProtKB-EC"/>
</dbReference>
<dbReference type="InterPro" id="IPR032710">
    <property type="entry name" value="NTF2-like_dom_sf"/>
</dbReference>
<evidence type="ECO:0000256" key="3">
    <source>
        <dbReference type="ARBA" id="ARBA00023015"/>
    </source>
</evidence>
<name>U5WDF4_9ACTN</name>
<dbReference type="InterPro" id="IPR007627">
    <property type="entry name" value="RNA_pol_sigma70_r2"/>
</dbReference>
<evidence type="ECO:0000313" key="10">
    <source>
        <dbReference type="Proteomes" id="UP000017746"/>
    </source>
</evidence>
<evidence type="ECO:0000256" key="5">
    <source>
        <dbReference type="ARBA" id="ARBA00023163"/>
    </source>
</evidence>
<keyword evidence="3" id="KW-0805">Transcription regulation</keyword>
<dbReference type="Pfam" id="PF08281">
    <property type="entry name" value="Sigma70_r4_2"/>
    <property type="match status" value="1"/>
</dbReference>
<feature type="domain" description="RNA polymerase sigma-70 region 2" evidence="6">
    <location>
        <begin position="21"/>
        <end position="88"/>
    </location>
</feature>
<dbReference type="InterPro" id="IPR013249">
    <property type="entry name" value="RNA_pol_sigma70_r4_t2"/>
</dbReference>
<comment type="subunit">
    <text evidence="2">Interacts transiently with the RNA polymerase catalytic core formed by RpoA, RpoB, RpoC and RpoZ (2 alpha, 1 beta, 1 beta' and 1 omega subunit) to form the RNA polymerase holoenzyme that can initiate transcription.</text>
</comment>
<dbReference type="Gene3D" id="3.10.450.50">
    <property type="match status" value="1"/>
</dbReference>
<dbReference type="eggNOG" id="COG4319">
    <property type="taxonomic scope" value="Bacteria"/>
</dbReference>
<feature type="domain" description="RNA polymerase sigma factor 70 region 4 type 2" evidence="7">
    <location>
        <begin position="129"/>
        <end position="178"/>
    </location>
</feature>
<comment type="similarity">
    <text evidence="1">Belongs to the sigma-70 factor family. ECF subfamily.</text>
</comment>
<evidence type="ECO:0000259" key="8">
    <source>
        <dbReference type="Pfam" id="PF12680"/>
    </source>
</evidence>
<evidence type="ECO:0000256" key="4">
    <source>
        <dbReference type="ARBA" id="ARBA00023082"/>
    </source>
</evidence>
<dbReference type="InterPro" id="IPR036388">
    <property type="entry name" value="WH-like_DNA-bd_sf"/>
</dbReference>
<dbReference type="OrthoDB" id="6689546at2"/>
<evidence type="ECO:0000259" key="6">
    <source>
        <dbReference type="Pfam" id="PF04542"/>
    </source>
</evidence>
<evidence type="ECO:0000259" key="7">
    <source>
        <dbReference type="Pfam" id="PF08281"/>
    </source>
</evidence>
<dbReference type="SUPFAM" id="SSF88946">
    <property type="entry name" value="Sigma2 domain of RNA polymerase sigma factors"/>
    <property type="match status" value="1"/>
</dbReference>
<evidence type="ECO:0000256" key="1">
    <source>
        <dbReference type="ARBA" id="ARBA00010641"/>
    </source>
</evidence>
<dbReference type="Pfam" id="PF12680">
    <property type="entry name" value="SnoaL_2"/>
    <property type="match status" value="1"/>
</dbReference>
<dbReference type="NCBIfam" id="NF006089">
    <property type="entry name" value="PRK08241.1"/>
    <property type="match status" value="1"/>
</dbReference>
<accession>U5WDF4</accession>
<dbReference type="HOGENOM" id="CLU_043648_0_0_11"/>
<dbReference type="EC" id="2.7.7.6" evidence="9"/>
<proteinExistence type="inferred from homology"/>
<evidence type="ECO:0000313" key="9">
    <source>
        <dbReference type="EMBL" id="AGZ45981.1"/>
    </source>
</evidence>
<sequence length="313" mass="34345">MEEATLLTAAQSGDADAFGRLVGSYRDELLAHCYRMLGSVDDAEDALQESLVRAWRGLGTFRAGSIRPWLYRIATNRCLTLIEQRARRELPADLSPGAPLNEVAWLEPYPDRRLGPAATVEQREGIGLAFVAALQHLSGLQRAVLLLREVLGFSAAEVAGQLDTTVAAVNSGLQRARAVLAQRRPPVTPTDDKIKELADRYASAWQAADVDTIVAMLTDDATYSMPPLPEWYSGRAAIRDFLLSGPLTHRWRFVPAAANGQLAFGTYLWDERRAAYAWAGLDVLRLDGDRIAEVVSFLTPGLQGDFGLPDEVR</sequence>
<dbReference type="InterPro" id="IPR039425">
    <property type="entry name" value="RNA_pol_sigma-70-like"/>
</dbReference>
<dbReference type="EMBL" id="CP006272">
    <property type="protein sequence ID" value="AGZ45981.1"/>
    <property type="molecule type" value="Genomic_DNA"/>
</dbReference>
<organism evidence="9 10">
    <name type="scientific">Actinoplanes friuliensis DSM 7358</name>
    <dbReference type="NCBI Taxonomy" id="1246995"/>
    <lineage>
        <taxon>Bacteria</taxon>
        <taxon>Bacillati</taxon>
        <taxon>Actinomycetota</taxon>
        <taxon>Actinomycetes</taxon>
        <taxon>Micromonosporales</taxon>
        <taxon>Micromonosporaceae</taxon>
        <taxon>Actinoplanes</taxon>
    </lineage>
</organism>
<dbReference type="InterPro" id="IPR013324">
    <property type="entry name" value="RNA_pol_sigma_r3/r4-like"/>
</dbReference>
<dbReference type="RefSeq" id="WP_023562315.1">
    <property type="nucleotide sequence ID" value="NC_022657.1"/>
</dbReference>
<keyword evidence="5" id="KW-0804">Transcription</keyword>
<dbReference type="NCBIfam" id="TIGR02937">
    <property type="entry name" value="sigma70-ECF"/>
    <property type="match status" value="1"/>
</dbReference>
<dbReference type="PANTHER" id="PTHR43133">
    <property type="entry name" value="RNA POLYMERASE ECF-TYPE SIGMA FACTO"/>
    <property type="match status" value="1"/>
</dbReference>
<dbReference type="GO" id="GO:0006352">
    <property type="term" value="P:DNA-templated transcription initiation"/>
    <property type="evidence" value="ECO:0007669"/>
    <property type="project" value="InterPro"/>
</dbReference>
<dbReference type="STRING" id="1246995.AFR_38635"/>
<dbReference type="eggNOG" id="COG1595">
    <property type="taxonomic scope" value="Bacteria"/>
</dbReference>
<keyword evidence="10" id="KW-1185">Reference proteome</keyword>
<dbReference type="SUPFAM" id="SSF88659">
    <property type="entry name" value="Sigma3 and sigma4 domains of RNA polymerase sigma factors"/>
    <property type="match status" value="1"/>
</dbReference>
<dbReference type="GO" id="GO:0003677">
    <property type="term" value="F:DNA binding"/>
    <property type="evidence" value="ECO:0007669"/>
    <property type="project" value="InterPro"/>
</dbReference>
<gene>
    <name evidence="9" type="ORF">AFR_38635</name>
</gene>
<dbReference type="Proteomes" id="UP000017746">
    <property type="component" value="Chromosome"/>
</dbReference>
<dbReference type="InterPro" id="IPR014305">
    <property type="entry name" value="RNA_pol_sigma-G_actinobac"/>
</dbReference>
<keyword evidence="9" id="KW-0548">Nucleotidyltransferase</keyword>
<dbReference type="Pfam" id="PF04542">
    <property type="entry name" value="Sigma70_r2"/>
    <property type="match status" value="1"/>
</dbReference>
<dbReference type="Gene3D" id="1.10.1740.10">
    <property type="match status" value="1"/>
</dbReference>
<evidence type="ECO:0000256" key="2">
    <source>
        <dbReference type="ARBA" id="ARBA00011344"/>
    </source>
</evidence>
<dbReference type="InterPro" id="IPR014284">
    <property type="entry name" value="RNA_pol_sigma-70_dom"/>
</dbReference>
<dbReference type="PANTHER" id="PTHR43133:SF65">
    <property type="entry name" value="ECF RNA POLYMERASE SIGMA FACTOR SIGG"/>
    <property type="match status" value="1"/>
</dbReference>
<dbReference type="NCBIfam" id="TIGR02960">
    <property type="entry name" value="SigX5"/>
    <property type="match status" value="1"/>
</dbReference>
<keyword evidence="4" id="KW-0731">Sigma factor</keyword>
<dbReference type="GO" id="GO:0016987">
    <property type="term" value="F:sigma factor activity"/>
    <property type="evidence" value="ECO:0007669"/>
    <property type="project" value="UniProtKB-KW"/>
</dbReference>
<protein>
    <submittedName>
        <fullName evidence="9">RNA polymerase factor sigma-70</fullName>
        <ecNumber evidence="9">2.7.7.6</ecNumber>
    </submittedName>
</protein>
<reference evidence="9 10" key="1">
    <citation type="journal article" date="2014" name="J. Biotechnol.">
        <title>Complete genome sequence of the actinobacterium Actinoplanes friuliensis HAG 010964, producer of the lipopeptide antibiotic friulimycin.</title>
        <authorList>
            <person name="Ruckert C."/>
            <person name="Szczepanowski R."/>
            <person name="Albersmeier A."/>
            <person name="Goesmann A."/>
            <person name="Fischer N."/>
            <person name="Steinkamper A."/>
            <person name="Puhler A."/>
            <person name="Biener R."/>
            <person name="Schwartz D."/>
            <person name="Kalinowski J."/>
        </authorList>
    </citation>
    <scope>NUCLEOTIDE SEQUENCE [LARGE SCALE GENOMIC DNA]</scope>
    <source>
        <strain evidence="9 10">DSM 7358</strain>
    </source>
</reference>
<dbReference type="InterPro" id="IPR037401">
    <property type="entry name" value="SnoaL-like"/>
</dbReference>
<dbReference type="PATRIC" id="fig|1246995.3.peg.7817"/>
<dbReference type="SUPFAM" id="SSF54427">
    <property type="entry name" value="NTF2-like"/>
    <property type="match status" value="1"/>
</dbReference>
<keyword evidence="9" id="KW-0808">Transferase</keyword>
<dbReference type="KEGG" id="afs:AFR_38635"/>
<dbReference type="InterPro" id="IPR013325">
    <property type="entry name" value="RNA_pol_sigma_r2"/>
</dbReference>